<evidence type="ECO:0000256" key="5">
    <source>
        <dbReference type="ARBA" id="ARBA00022679"/>
    </source>
</evidence>
<dbReference type="GO" id="GO:0004731">
    <property type="term" value="F:purine-nucleoside phosphorylase activity"/>
    <property type="evidence" value="ECO:0007669"/>
    <property type="project" value="UniProtKB-EC"/>
</dbReference>
<dbReference type="PANTHER" id="PTHR11904:SF9">
    <property type="entry name" value="PURINE NUCLEOSIDE PHOSPHORYLASE-RELATED"/>
    <property type="match status" value="1"/>
</dbReference>
<evidence type="ECO:0000313" key="9">
    <source>
        <dbReference type="EMBL" id="SVA21340.1"/>
    </source>
</evidence>
<proteinExistence type="inferred from homology"/>
<dbReference type="InterPro" id="IPR011270">
    <property type="entry name" value="Pur_Nuc_Pase_Ino/Guo-sp"/>
</dbReference>
<comment type="pathway">
    <text evidence="1">Purine metabolism; purine nucleoside salvage.</text>
</comment>
<keyword evidence="4" id="KW-0328">Glycosyltransferase</keyword>
<accession>A0A381TZC9</accession>
<evidence type="ECO:0000256" key="6">
    <source>
        <dbReference type="ARBA" id="ARBA00031036"/>
    </source>
</evidence>
<feature type="domain" description="Nucleoside phosphorylase" evidence="8">
    <location>
        <begin position="32"/>
        <end position="278"/>
    </location>
</feature>
<dbReference type="AlphaFoldDB" id="A0A381TZC9"/>
<evidence type="ECO:0000256" key="3">
    <source>
        <dbReference type="ARBA" id="ARBA00011886"/>
    </source>
</evidence>
<sequence length="280" mass="30006">MAKDPITNSVNEFEKVEQAAAFLGQRIAIPEVAVVLGSGLGQFSEAIVDRIVIPYAEIPHWPSDPLIGHGRMLTAGTVAGRPVVVLEGRAHRYQGYTRSQIAFAPRVLARIGVPTLVLTNAAGGINTAFTPGSVMIIDDHINLLGDNPLIGPHDERFGPRFPDMTQVYARRLRAVADQIGTEVSLRLVHGIYVAVHGPSFETPAEIKFLRTIGADAVGMSTVPEAIVARQMGLEVLGLACITNMAAGVLPEPLHQDDVLQAAEQIAEPFGKLLASLIRHL</sequence>
<protein>
    <recommendedName>
        <fullName evidence="3">purine-nucleoside phosphorylase</fullName>
        <ecNumber evidence="3">2.4.2.1</ecNumber>
    </recommendedName>
    <alternativeName>
        <fullName evidence="7">Inosine phosphorylase</fullName>
    </alternativeName>
    <alternativeName>
        <fullName evidence="6">Inosine-guanosine phosphorylase</fullName>
    </alternativeName>
</protein>
<dbReference type="GO" id="GO:0009116">
    <property type="term" value="P:nucleoside metabolic process"/>
    <property type="evidence" value="ECO:0007669"/>
    <property type="project" value="InterPro"/>
</dbReference>
<dbReference type="EMBL" id="UINC01005440">
    <property type="protein sequence ID" value="SVA21340.1"/>
    <property type="molecule type" value="Genomic_DNA"/>
</dbReference>
<evidence type="ECO:0000256" key="4">
    <source>
        <dbReference type="ARBA" id="ARBA00022676"/>
    </source>
</evidence>
<dbReference type="CDD" id="cd09009">
    <property type="entry name" value="PNP-EcPNPII_like"/>
    <property type="match status" value="1"/>
</dbReference>
<dbReference type="Gene3D" id="3.40.50.1580">
    <property type="entry name" value="Nucleoside phosphorylase domain"/>
    <property type="match status" value="1"/>
</dbReference>
<evidence type="ECO:0000256" key="7">
    <source>
        <dbReference type="ARBA" id="ARBA00033072"/>
    </source>
</evidence>
<dbReference type="NCBIfam" id="NF006054">
    <property type="entry name" value="PRK08202.1"/>
    <property type="match status" value="1"/>
</dbReference>
<dbReference type="InterPro" id="IPR011268">
    <property type="entry name" value="Purine_phosphorylase"/>
</dbReference>
<dbReference type="PIRSF" id="PIRSF000477">
    <property type="entry name" value="PurNPase"/>
    <property type="match status" value="1"/>
</dbReference>
<dbReference type="SUPFAM" id="SSF53167">
    <property type="entry name" value="Purine and uridine phosphorylases"/>
    <property type="match status" value="1"/>
</dbReference>
<dbReference type="NCBIfam" id="TIGR01700">
    <property type="entry name" value="PNPH"/>
    <property type="match status" value="1"/>
</dbReference>
<dbReference type="Pfam" id="PF01048">
    <property type="entry name" value="PNP_UDP_1"/>
    <property type="match status" value="1"/>
</dbReference>
<dbReference type="NCBIfam" id="TIGR01697">
    <property type="entry name" value="PNPH-PUNA-XAPA"/>
    <property type="match status" value="1"/>
</dbReference>
<dbReference type="PANTHER" id="PTHR11904">
    <property type="entry name" value="METHYLTHIOADENOSINE/PURINE NUCLEOSIDE PHOSPHORYLASE"/>
    <property type="match status" value="1"/>
</dbReference>
<reference evidence="9" key="1">
    <citation type="submission" date="2018-05" db="EMBL/GenBank/DDBJ databases">
        <authorList>
            <person name="Lanie J.A."/>
            <person name="Ng W.-L."/>
            <person name="Kazmierczak K.M."/>
            <person name="Andrzejewski T.M."/>
            <person name="Davidsen T.M."/>
            <person name="Wayne K.J."/>
            <person name="Tettelin H."/>
            <person name="Glass J.I."/>
            <person name="Rusch D."/>
            <person name="Podicherti R."/>
            <person name="Tsui H.-C.T."/>
            <person name="Winkler M.E."/>
        </authorList>
    </citation>
    <scope>NUCLEOTIDE SEQUENCE</scope>
</reference>
<organism evidence="9">
    <name type="scientific">marine metagenome</name>
    <dbReference type="NCBI Taxonomy" id="408172"/>
    <lineage>
        <taxon>unclassified sequences</taxon>
        <taxon>metagenomes</taxon>
        <taxon>ecological metagenomes</taxon>
    </lineage>
</organism>
<comment type="similarity">
    <text evidence="2">Belongs to the PNP/MTAP phosphorylase family.</text>
</comment>
<evidence type="ECO:0000256" key="2">
    <source>
        <dbReference type="ARBA" id="ARBA00006751"/>
    </source>
</evidence>
<dbReference type="EC" id="2.4.2.1" evidence="3"/>
<dbReference type="GO" id="GO:0005737">
    <property type="term" value="C:cytoplasm"/>
    <property type="evidence" value="ECO:0007669"/>
    <property type="project" value="TreeGrafter"/>
</dbReference>
<dbReference type="InterPro" id="IPR035994">
    <property type="entry name" value="Nucleoside_phosphorylase_sf"/>
</dbReference>
<keyword evidence="5" id="KW-0808">Transferase</keyword>
<evidence type="ECO:0000256" key="1">
    <source>
        <dbReference type="ARBA" id="ARBA00005058"/>
    </source>
</evidence>
<name>A0A381TZC9_9ZZZZ</name>
<dbReference type="InterPro" id="IPR000845">
    <property type="entry name" value="Nucleoside_phosphorylase_d"/>
</dbReference>
<dbReference type="UniPathway" id="UPA00606"/>
<gene>
    <name evidence="9" type="ORF">METZ01_LOCUS74194</name>
</gene>
<evidence type="ECO:0000259" key="8">
    <source>
        <dbReference type="Pfam" id="PF01048"/>
    </source>
</evidence>